<dbReference type="AlphaFoldDB" id="A0A225TVD1"/>
<keyword evidence="2" id="KW-0479">Metal-binding</keyword>
<dbReference type="PANTHER" id="PTHR42859:SF17">
    <property type="entry name" value="ELECTRON TRANSPORT PROTEIN HYDN-RELATED"/>
    <property type="match status" value="1"/>
</dbReference>
<keyword evidence="4" id="KW-0408">Iron</keyword>
<dbReference type="Proteomes" id="UP001350972">
    <property type="component" value="Chromosome"/>
</dbReference>
<reference evidence="9 11" key="3">
    <citation type="submission" date="2024-02" db="EMBL/GenBank/DDBJ databases">
        <title>Tn5403 promotes plasmid rearrangements and degradation of the Klebsiella pneumoniae carbapenemase (KPC) transposon Tn4401.</title>
        <authorList>
            <person name="Sheppard A.E."/>
            <person name="Barry K.E."/>
            <person name="Parikh H.I."/>
            <person name="Vegesana K."/>
            <person name="Sebra R."/>
            <person name="George S."/>
            <person name="Sanderson N.D."/>
            <person name="Stoesser N."/>
            <person name="Eyre D.W."/>
            <person name="Crook D.W."/>
            <person name="Walker A.S."/>
            <person name="Mathers A.J."/>
        </authorList>
    </citation>
    <scope>NUCLEOTIDE SEQUENCE [LARGE SCALE GENOMIC DNA]</scope>
    <source>
        <strain evidence="9 11">CAV1921</strain>
    </source>
</reference>
<feature type="domain" description="4Fe-4S ferredoxin-type" evidence="6">
    <location>
        <begin position="3"/>
        <end position="32"/>
    </location>
</feature>
<accession>A0A225TVD1</accession>
<dbReference type="PROSITE" id="PS51379">
    <property type="entry name" value="4FE4S_FER_2"/>
    <property type="match status" value="3"/>
</dbReference>
<dbReference type="GO" id="GO:0051539">
    <property type="term" value="F:4 iron, 4 sulfur cluster binding"/>
    <property type="evidence" value="ECO:0007669"/>
    <property type="project" value="UniProtKB-KW"/>
</dbReference>
<evidence type="ECO:0000313" key="7">
    <source>
        <dbReference type="EMBL" id="PIK83420.1"/>
    </source>
</evidence>
<dbReference type="SUPFAM" id="SSF54862">
    <property type="entry name" value="4Fe-4S ferredoxins"/>
    <property type="match status" value="1"/>
</dbReference>
<organism evidence="7 10">
    <name type="scientific">Raoultella ornithinolytica</name>
    <name type="common">Klebsiella ornithinolytica</name>
    <dbReference type="NCBI Taxonomy" id="54291"/>
    <lineage>
        <taxon>Bacteria</taxon>
        <taxon>Pseudomonadati</taxon>
        <taxon>Pseudomonadota</taxon>
        <taxon>Gammaproteobacteria</taxon>
        <taxon>Enterobacterales</taxon>
        <taxon>Enterobacteriaceae</taxon>
        <taxon>Klebsiella/Raoultella group</taxon>
        <taxon>Raoultella</taxon>
    </lineage>
</organism>
<dbReference type="EMBL" id="CP104450">
    <property type="protein sequence ID" value="UXE40455.1"/>
    <property type="molecule type" value="Genomic_DNA"/>
</dbReference>
<gene>
    <name evidence="7" type="ORF">CFY86_15505</name>
    <name evidence="9" type="ORF">LM286_11560</name>
    <name evidence="8" type="ORF">N2J37_12255</name>
</gene>
<dbReference type="Proteomes" id="UP000229713">
    <property type="component" value="Unassembled WGS sequence"/>
</dbReference>
<evidence type="ECO:0000256" key="5">
    <source>
        <dbReference type="ARBA" id="ARBA00023014"/>
    </source>
</evidence>
<sequence>MTSFIVASPQACIGCRTCEVACALSHVAEGAEFHPRLKVMRLANLSVPVMCHQCENAPCVSACPVGALTMGTERVEADAARCIGCQGCVVACPFGAITIVATAAHPPVVVKCDLCVAREQGPACVDVCPTAALRVMSAEALAALQKQRNVATASLLTL</sequence>
<dbReference type="Gene3D" id="3.30.70.20">
    <property type="match status" value="2"/>
</dbReference>
<dbReference type="PANTHER" id="PTHR42859">
    <property type="entry name" value="OXIDOREDUCTASE"/>
    <property type="match status" value="1"/>
</dbReference>
<evidence type="ECO:0000313" key="10">
    <source>
        <dbReference type="Proteomes" id="UP000229713"/>
    </source>
</evidence>
<protein>
    <submittedName>
        <fullName evidence="8">4Fe-4S dicluster domain-containing protein</fullName>
    </submittedName>
    <submittedName>
        <fullName evidence="7">Effector protein</fullName>
    </submittedName>
</protein>
<feature type="domain" description="4Fe-4S ferredoxin-type" evidence="6">
    <location>
        <begin position="73"/>
        <end position="102"/>
    </location>
</feature>
<proteinExistence type="predicted"/>
<keyword evidence="3" id="KW-0677">Repeat</keyword>
<keyword evidence="5" id="KW-0411">Iron-sulfur</keyword>
<dbReference type="InterPro" id="IPR050294">
    <property type="entry name" value="RnfB_subfamily"/>
</dbReference>
<evidence type="ECO:0000313" key="11">
    <source>
        <dbReference type="Proteomes" id="UP001350972"/>
    </source>
</evidence>
<feature type="domain" description="4Fe-4S ferredoxin-type" evidence="6">
    <location>
        <begin position="106"/>
        <end position="138"/>
    </location>
</feature>
<dbReference type="RefSeq" id="WP_004862847.1">
    <property type="nucleotide sequence ID" value="NZ_ABSBPM020000001.1"/>
</dbReference>
<evidence type="ECO:0000256" key="3">
    <source>
        <dbReference type="ARBA" id="ARBA00022737"/>
    </source>
</evidence>
<dbReference type="Proteomes" id="UP001064206">
    <property type="component" value="Chromosome"/>
</dbReference>
<dbReference type="InterPro" id="IPR017896">
    <property type="entry name" value="4Fe4S_Fe-S-bd"/>
</dbReference>
<evidence type="ECO:0000313" key="9">
    <source>
        <dbReference type="EMBL" id="WWC13894.1"/>
    </source>
</evidence>
<evidence type="ECO:0000256" key="2">
    <source>
        <dbReference type="ARBA" id="ARBA00022723"/>
    </source>
</evidence>
<dbReference type="CDD" id="cd10554">
    <property type="entry name" value="HycB_like"/>
    <property type="match status" value="1"/>
</dbReference>
<dbReference type="InterPro" id="IPR017900">
    <property type="entry name" value="4Fe4S_Fe_S_CS"/>
</dbReference>
<dbReference type="Pfam" id="PF13247">
    <property type="entry name" value="Fer4_11"/>
    <property type="match status" value="1"/>
</dbReference>
<dbReference type="PROSITE" id="PS00198">
    <property type="entry name" value="4FE4S_FER_1"/>
    <property type="match status" value="1"/>
</dbReference>
<name>A0A225TVD1_RAOOR</name>
<evidence type="ECO:0000256" key="4">
    <source>
        <dbReference type="ARBA" id="ARBA00023004"/>
    </source>
</evidence>
<keyword evidence="11" id="KW-1185">Reference proteome</keyword>
<dbReference type="EMBL" id="NKYI01000023">
    <property type="protein sequence ID" value="PIK83420.1"/>
    <property type="molecule type" value="Genomic_DNA"/>
</dbReference>
<dbReference type="PaxDb" id="1286170-RORB6_04775"/>
<dbReference type="GO" id="GO:0046872">
    <property type="term" value="F:metal ion binding"/>
    <property type="evidence" value="ECO:0007669"/>
    <property type="project" value="UniProtKB-KW"/>
</dbReference>
<dbReference type="Pfam" id="PF12800">
    <property type="entry name" value="Fer4_4"/>
    <property type="match status" value="1"/>
</dbReference>
<reference evidence="7 10" key="1">
    <citation type="submission" date="2017-07" db="EMBL/GenBank/DDBJ databases">
        <title>Raoultella ornithinolytica strain HH3 draft genome.</title>
        <authorList>
            <person name="Duceppe M.-O."/>
            <person name="Huang H."/>
            <person name="Phipps-Todd B."/>
        </authorList>
    </citation>
    <scope>NUCLEOTIDE SEQUENCE [LARGE SCALE GENOMIC DNA]</scope>
    <source>
        <strain evidence="7 10">HH3</strain>
    </source>
</reference>
<evidence type="ECO:0000259" key="6">
    <source>
        <dbReference type="PROSITE" id="PS51379"/>
    </source>
</evidence>
<reference evidence="8" key="2">
    <citation type="submission" date="2022-09" db="EMBL/GenBank/DDBJ databases">
        <title>Multidrug resistance Raoultella ornithinolytica Strain MQB_Silv_108.</title>
        <authorList>
            <person name="Quintela-Baluja M."/>
        </authorList>
    </citation>
    <scope>NUCLEOTIDE SEQUENCE</scope>
    <source>
        <strain evidence="8">MQB_Silv_108</strain>
    </source>
</reference>
<evidence type="ECO:0000313" key="8">
    <source>
        <dbReference type="EMBL" id="UXE40455.1"/>
    </source>
</evidence>
<evidence type="ECO:0000256" key="1">
    <source>
        <dbReference type="ARBA" id="ARBA00022485"/>
    </source>
</evidence>
<dbReference type="EMBL" id="CP145163">
    <property type="protein sequence ID" value="WWC13894.1"/>
    <property type="molecule type" value="Genomic_DNA"/>
</dbReference>
<keyword evidence="1" id="KW-0004">4Fe-4S</keyword>